<keyword evidence="3" id="KW-1185">Reference proteome</keyword>
<dbReference type="Gene3D" id="2.60.450.10">
    <property type="entry name" value="Lipopolysaccharide (LPS) transport protein A like domain"/>
    <property type="match status" value="1"/>
</dbReference>
<dbReference type="Proteomes" id="UP001516061">
    <property type="component" value="Unassembled WGS sequence"/>
</dbReference>
<name>A0ABX2G3F4_9BURK</name>
<feature type="transmembrane region" description="Helical" evidence="1">
    <location>
        <begin position="39"/>
        <end position="59"/>
    </location>
</feature>
<dbReference type="RefSeq" id="WP_173805851.1">
    <property type="nucleotide sequence ID" value="NZ_JABSNM010000010.1"/>
</dbReference>
<gene>
    <name evidence="2" type="ORF">HNQ01_002585</name>
</gene>
<protein>
    <submittedName>
        <fullName evidence="2">Lipopolysaccharide export system protein LptC</fullName>
    </submittedName>
</protein>
<evidence type="ECO:0000256" key="1">
    <source>
        <dbReference type="SAM" id="Phobius"/>
    </source>
</evidence>
<dbReference type="NCBIfam" id="TIGR04409">
    <property type="entry name" value="LptC_YrbK"/>
    <property type="match status" value="1"/>
</dbReference>
<evidence type="ECO:0000313" key="2">
    <source>
        <dbReference type="EMBL" id="NRT56838.1"/>
    </source>
</evidence>
<reference evidence="2 3" key="1">
    <citation type="submission" date="2020-05" db="EMBL/GenBank/DDBJ databases">
        <title>Genomic Encyclopedia of Type Strains, Phase IV (KMG-V): Genome sequencing to study the core and pangenomes of soil and plant-associated prokaryotes.</title>
        <authorList>
            <person name="Whitman W."/>
        </authorList>
    </citation>
    <scope>NUCLEOTIDE SEQUENCE [LARGE SCALE GENOMIC DNA]</scope>
    <source>
        <strain evidence="2 3">C29</strain>
    </source>
</reference>
<dbReference type="EMBL" id="JABSNM010000010">
    <property type="protein sequence ID" value="NRT56838.1"/>
    <property type="molecule type" value="Genomic_DNA"/>
</dbReference>
<dbReference type="Pfam" id="PF06835">
    <property type="entry name" value="LptC"/>
    <property type="match status" value="1"/>
</dbReference>
<accession>A0ABX2G3F4</accession>
<keyword evidence="1" id="KW-0472">Membrane</keyword>
<proteinExistence type="predicted"/>
<keyword evidence="1" id="KW-1133">Transmembrane helix</keyword>
<dbReference type="InterPro" id="IPR026265">
    <property type="entry name" value="LptC"/>
</dbReference>
<sequence length="226" mass="24679">MASLDDDTSPLPLPPLVATRAADAARPALPRGERWRQGLLGNLPLFLMALLAGATWWLVQRTPAPAGESATSAPTHEPDYEMHGFSVQHYQQAGPARGVIEGDVVRHRPDTDTLEIDGLRMRWRDDAGHLLRASAARAIAQGDGSEVRLMGGATVVRDALPGEAAPLQFSSEEMVFDRRQDQVRSDQPVVLRQGGSVIEARALTYWQADARLELRGAVRGRLPARR</sequence>
<comment type="caution">
    <text evidence="2">The sequence shown here is derived from an EMBL/GenBank/DDBJ whole genome shotgun (WGS) entry which is preliminary data.</text>
</comment>
<evidence type="ECO:0000313" key="3">
    <source>
        <dbReference type="Proteomes" id="UP001516061"/>
    </source>
</evidence>
<organism evidence="2 3">
    <name type="scientific">Sphaerotilus uruguayifluvii</name>
    <dbReference type="NCBI Taxonomy" id="2735897"/>
    <lineage>
        <taxon>Bacteria</taxon>
        <taxon>Pseudomonadati</taxon>
        <taxon>Pseudomonadota</taxon>
        <taxon>Betaproteobacteria</taxon>
        <taxon>Burkholderiales</taxon>
        <taxon>Sphaerotilaceae</taxon>
        <taxon>Sphaerotilus</taxon>
    </lineage>
</organism>
<dbReference type="InterPro" id="IPR010664">
    <property type="entry name" value="LipoPS_assembly_LptC-rel"/>
</dbReference>
<keyword evidence="1" id="KW-0812">Transmembrane</keyword>